<evidence type="ECO:0000256" key="1">
    <source>
        <dbReference type="ARBA" id="ARBA00006612"/>
    </source>
</evidence>
<reference evidence="5 6" key="1">
    <citation type="journal article" date="2024" name="Commun. Biol.">
        <title>Comparative genomic analysis of thermophilic fungi reveals convergent evolutionary adaptations and gene losses.</title>
        <authorList>
            <person name="Steindorff A.S."/>
            <person name="Aguilar-Pontes M.V."/>
            <person name="Robinson A.J."/>
            <person name="Andreopoulos B."/>
            <person name="LaButti K."/>
            <person name="Kuo A."/>
            <person name="Mondo S."/>
            <person name="Riley R."/>
            <person name="Otillar R."/>
            <person name="Haridas S."/>
            <person name="Lipzen A."/>
            <person name="Grimwood J."/>
            <person name="Schmutz J."/>
            <person name="Clum A."/>
            <person name="Reid I.D."/>
            <person name="Moisan M.C."/>
            <person name="Butler G."/>
            <person name="Nguyen T.T.M."/>
            <person name="Dewar K."/>
            <person name="Conant G."/>
            <person name="Drula E."/>
            <person name="Henrissat B."/>
            <person name="Hansel C."/>
            <person name="Singer S."/>
            <person name="Hutchinson M.I."/>
            <person name="de Vries R.P."/>
            <person name="Natvig D.O."/>
            <person name="Powell A.J."/>
            <person name="Tsang A."/>
            <person name="Grigoriev I.V."/>
        </authorList>
    </citation>
    <scope>NUCLEOTIDE SEQUENCE [LARGE SCALE GENOMIC DNA]</scope>
    <source>
        <strain evidence="5 6">CBS 620.91</strain>
    </source>
</reference>
<keyword evidence="4" id="KW-0234">DNA repair</keyword>
<comment type="similarity">
    <text evidence="1">Belongs to the TAF9 family. CENP-S/MHF1 subfamily.</text>
</comment>
<protein>
    <recommendedName>
        <fullName evidence="7">Centromere protein S</fullName>
    </recommendedName>
</protein>
<dbReference type="Gene3D" id="1.10.20.10">
    <property type="entry name" value="Histone, subunit A"/>
    <property type="match status" value="1"/>
</dbReference>
<proteinExistence type="inferred from homology"/>
<sequence length="110" mass="12670">MADVDEDEVRERLKSALWYSIGKIVDQESLERNRNATPQFIAALTDLVWHQMETIATDLESFSQHAGRTTITTDDVLLLARRNQDLYALIKDGIDKERAKRVKGKGKQRR</sequence>
<evidence type="ECO:0008006" key="7">
    <source>
        <dbReference type="Google" id="ProtNLM"/>
    </source>
</evidence>
<accession>A0ABR3V9T8</accession>
<dbReference type="InterPro" id="IPR029003">
    <property type="entry name" value="CENP-S/Mhf1"/>
</dbReference>
<evidence type="ECO:0000313" key="6">
    <source>
        <dbReference type="Proteomes" id="UP001583172"/>
    </source>
</evidence>
<comment type="caution">
    <text evidence="5">The sequence shown here is derived from an EMBL/GenBank/DDBJ whole genome shotgun (WGS) entry which is preliminary data.</text>
</comment>
<dbReference type="InterPro" id="IPR009072">
    <property type="entry name" value="Histone-fold"/>
</dbReference>
<dbReference type="Pfam" id="PF15630">
    <property type="entry name" value="CENP-S"/>
    <property type="match status" value="1"/>
</dbReference>
<keyword evidence="2" id="KW-0227">DNA damage</keyword>
<evidence type="ECO:0000256" key="4">
    <source>
        <dbReference type="ARBA" id="ARBA00023204"/>
    </source>
</evidence>
<keyword evidence="3" id="KW-0238">DNA-binding</keyword>
<dbReference type="CDD" id="cd22919">
    <property type="entry name" value="HFD_CENP-S"/>
    <property type="match status" value="1"/>
</dbReference>
<evidence type="ECO:0000313" key="5">
    <source>
        <dbReference type="EMBL" id="KAL1838613.1"/>
    </source>
</evidence>
<evidence type="ECO:0000256" key="3">
    <source>
        <dbReference type="ARBA" id="ARBA00023125"/>
    </source>
</evidence>
<dbReference type="SUPFAM" id="SSF47113">
    <property type="entry name" value="Histone-fold"/>
    <property type="match status" value="1"/>
</dbReference>
<organism evidence="5 6">
    <name type="scientific">Humicola insolens</name>
    <name type="common">Soft-rot fungus</name>
    <dbReference type="NCBI Taxonomy" id="85995"/>
    <lineage>
        <taxon>Eukaryota</taxon>
        <taxon>Fungi</taxon>
        <taxon>Dikarya</taxon>
        <taxon>Ascomycota</taxon>
        <taxon>Pezizomycotina</taxon>
        <taxon>Sordariomycetes</taxon>
        <taxon>Sordariomycetidae</taxon>
        <taxon>Sordariales</taxon>
        <taxon>Chaetomiaceae</taxon>
        <taxon>Mycothermus</taxon>
    </lineage>
</organism>
<dbReference type="PANTHER" id="PTHR22980:SF0">
    <property type="entry name" value="CENTROMERE PROTEIN S"/>
    <property type="match status" value="1"/>
</dbReference>
<gene>
    <name evidence="5" type="ORF">VTJ49DRAFT_2481</name>
</gene>
<name>A0ABR3V9T8_HUMIN</name>
<evidence type="ECO:0000256" key="2">
    <source>
        <dbReference type="ARBA" id="ARBA00022763"/>
    </source>
</evidence>
<dbReference type="PANTHER" id="PTHR22980">
    <property type="entry name" value="CORTISTATIN"/>
    <property type="match status" value="1"/>
</dbReference>
<keyword evidence="6" id="KW-1185">Reference proteome</keyword>
<dbReference type="Proteomes" id="UP001583172">
    <property type="component" value="Unassembled WGS sequence"/>
</dbReference>
<dbReference type="EMBL" id="JAZGSY010000204">
    <property type="protein sequence ID" value="KAL1838613.1"/>
    <property type="molecule type" value="Genomic_DNA"/>
</dbReference>